<evidence type="ECO:0000256" key="2">
    <source>
        <dbReference type="SAM" id="MobiDB-lite"/>
    </source>
</evidence>
<dbReference type="InterPro" id="IPR013736">
    <property type="entry name" value="Xaa-Pro_dipept_C"/>
</dbReference>
<keyword evidence="1 4" id="KW-0378">Hydrolase</keyword>
<dbReference type="PANTHER" id="PTHR43056:SF10">
    <property type="entry name" value="COCE_NOND FAMILY, PUTATIVE (AFU_ORTHOLOGUE AFUA_7G00600)-RELATED"/>
    <property type="match status" value="1"/>
</dbReference>
<dbReference type="SUPFAM" id="SSF53474">
    <property type="entry name" value="alpha/beta-Hydrolases"/>
    <property type="match status" value="1"/>
</dbReference>
<feature type="domain" description="Xaa-Pro dipeptidyl-peptidase C-terminal" evidence="3">
    <location>
        <begin position="326"/>
        <end position="587"/>
    </location>
</feature>
<protein>
    <submittedName>
        <fullName evidence="4">CocE/NonD family hydrolase</fullName>
    </submittedName>
</protein>
<organism evidence="4">
    <name type="scientific">Streptomyces sp. NBC_00093</name>
    <dbReference type="NCBI Taxonomy" id="2975649"/>
    <lineage>
        <taxon>Bacteria</taxon>
        <taxon>Bacillati</taxon>
        <taxon>Actinomycetota</taxon>
        <taxon>Actinomycetes</taxon>
        <taxon>Kitasatosporales</taxon>
        <taxon>Streptomycetaceae</taxon>
        <taxon>Streptomyces</taxon>
    </lineage>
</organism>
<dbReference type="InterPro" id="IPR050585">
    <property type="entry name" value="Xaa-Pro_dipeptidyl-ppase/CocE"/>
</dbReference>
<accession>A0AAU2AHY4</accession>
<dbReference type="PANTHER" id="PTHR43056">
    <property type="entry name" value="PEPTIDASE S9 PROLYL OLIGOPEPTIDASE"/>
    <property type="match status" value="1"/>
</dbReference>
<dbReference type="NCBIfam" id="TIGR00976">
    <property type="entry name" value="CocE_NonD"/>
    <property type="match status" value="2"/>
</dbReference>
<dbReference type="SUPFAM" id="SSF49785">
    <property type="entry name" value="Galactose-binding domain-like"/>
    <property type="match status" value="1"/>
</dbReference>
<dbReference type="Pfam" id="PF02129">
    <property type="entry name" value="Peptidase_S15"/>
    <property type="match status" value="1"/>
</dbReference>
<evidence type="ECO:0000259" key="3">
    <source>
        <dbReference type="SMART" id="SM00939"/>
    </source>
</evidence>
<name>A0AAU2AHY4_9ACTN</name>
<gene>
    <name evidence="4" type="ORF">OHA22_50900</name>
</gene>
<dbReference type="Gene3D" id="2.60.120.260">
    <property type="entry name" value="Galactose-binding domain-like"/>
    <property type="match status" value="1"/>
</dbReference>
<proteinExistence type="predicted"/>
<dbReference type="Gene3D" id="3.40.50.1820">
    <property type="entry name" value="alpha/beta hydrolase"/>
    <property type="match status" value="1"/>
</dbReference>
<dbReference type="Gene3D" id="1.10.3020.20">
    <property type="match status" value="1"/>
</dbReference>
<dbReference type="GO" id="GO:0008239">
    <property type="term" value="F:dipeptidyl-peptidase activity"/>
    <property type="evidence" value="ECO:0007669"/>
    <property type="project" value="InterPro"/>
</dbReference>
<dbReference type="InterPro" id="IPR008979">
    <property type="entry name" value="Galactose-bd-like_sf"/>
</dbReference>
<evidence type="ECO:0000313" key="4">
    <source>
        <dbReference type="EMBL" id="WTT23285.1"/>
    </source>
</evidence>
<dbReference type="Pfam" id="PF08530">
    <property type="entry name" value="PepX_C"/>
    <property type="match status" value="1"/>
</dbReference>
<feature type="region of interest" description="Disordered" evidence="2">
    <location>
        <begin position="1"/>
        <end position="28"/>
    </location>
</feature>
<evidence type="ECO:0000256" key="1">
    <source>
        <dbReference type="ARBA" id="ARBA00022801"/>
    </source>
</evidence>
<sequence length="592" mass="64598">MDAHKQDSPGLEVHYGPANPLDRSDPPIPGLAPGTQLIEAGSVHAEGARPVPVDIEVLEDVAIQVRDGVTLYGDVYRPAGAGPLPAILIYTPYGKRGGYWNANLSAPRFGVPADAVSGLQSFEALDPAYWCEHDYALVVVDARGTTHSEGDMVFQGTAAGRDVYDTVEWIAAQEWSTGKVAMAGNSQLAMVQWAAAALRPPHLTAIAPWEGLTDVYRDVVVRGGIPDTAFHDGDIIAFLHGTGRFEDLAEMIRHHPLDNAYWADKRADLSVVEIPAYVVASWTNPIHTRSTLRAFQQLPTDNKWLRLHNTQEWVDIATGGNIEDLRRFYDRYLKDEDNGWESTPRVRYSVLDPGGKDDTDRTADTWPPVAVPSTTLHLDAASGRLTKEQPATESSVSYASTDPTASATFRCTIEEETELLGPLNVRLWIETSEGDDLDLFAAVYKTDATGKPLHHFVFPALKDFVQSLEQDGRLPSALAYSGPLGRIRASHRALDPEKSTTLEPYLSHEREDLVEPGAPVQLDLGLWPTGMLLHPGETLVLEIAGHFTGPVTPPRTGQAGPDTGELPTRNTGTHTIRTGGRFDSRAFLPIVP</sequence>
<dbReference type="EMBL" id="CP108222">
    <property type="protein sequence ID" value="WTT23285.1"/>
    <property type="molecule type" value="Genomic_DNA"/>
</dbReference>
<feature type="region of interest" description="Disordered" evidence="2">
    <location>
        <begin position="552"/>
        <end position="573"/>
    </location>
</feature>
<dbReference type="InterPro" id="IPR000383">
    <property type="entry name" value="Xaa-Pro-like_dom"/>
</dbReference>
<dbReference type="InterPro" id="IPR005674">
    <property type="entry name" value="CocE/Ser_esterase"/>
</dbReference>
<reference evidence="4" key="1">
    <citation type="submission" date="2022-10" db="EMBL/GenBank/DDBJ databases">
        <title>The complete genomes of actinobacterial strains from the NBC collection.</title>
        <authorList>
            <person name="Joergensen T.S."/>
            <person name="Alvarez Arevalo M."/>
            <person name="Sterndorff E.B."/>
            <person name="Faurdal D."/>
            <person name="Vuksanovic O."/>
            <person name="Mourched A.-S."/>
            <person name="Charusanti P."/>
            <person name="Shaw S."/>
            <person name="Blin K."/>
            <person name="Weber T."/>
        </authorList>
    </citation>
    <scope>NUCLEOTIDE SEQUENCE</scope>
    <source>
        <strain evidence="4">NBC_00093</strain>
    </source>
</reference>
<dbReference type="InterPro" id="IPR029058">
    <property type="entry name" value="AB_hydrolase_fold"/>
</dbReference>
<dbReference type="SMART" id="SM00939">
    <property type="entry name" value="PepX_C"/>
    <property type="match status" value="1"/>
</dbReference>
<dbReference type="AlphaFoldDB" id="A0AAU2AHY4"/>